<dbReference type="Gene3D" id="3.40.390.10">
    <property type="entry name" value="Collagenase (Catalytic Domain)"/>
    <property type="match status" value="2"/>
</dbReference>
<reference evidence="1" key="1">
    <citation type="journal article" date="2020" name="Cell">
        <title>Large-Scale Comparative Analyses of Tick Genomes Elucidate Their Genetic Diversity and Vector Capacities.</title>
        <authorList>
            <consortium name="Tick Genome and Microbiome Consortium (TIGMIC)"/>
            <person name="Jia N."/>
            <person name="Wang J."/>
            <person name="Shi W."/>
            <person name="Du L."/>
            <person name="Sun Y."/>
            <person name="Zhan W."/>
            <person name="Jiang J.F."/>
            <person name="Wang Q."/>
            <person name="Zhang B."/>
            <person name="Ji P."/>
            <person name="Bell-Sakyi L."/>
            <person name="Cui X.M."/>
            <person name="Yuan T.T."/>
            <person name="Jiang B.G."/>
            <person name="Yang W.F."/>
            <person name="Lam T.T."/>
            <person name="Chang Q.C."/>
            <person name="Ding S.J."/>
            <person name="Wang X.J."/>
            <person name="Zhu J.G."/>
            <person name="Ruan X.D."/>
            <person name="Zhao L."/>
            <person name="Wei J.T."/>
            <person name="Ye R.Z."/>
            <person name="Que T.C."/>
            <person name="Du C.H."/>
            <person name="Zhou Y.H."/>
            <person name="Cheng J.X."/>
            <person name="Dai P.F."/>
            <person name="Guo W.B."/>
            <person name="Han X.H."/>
            <person name="Huang E.J."/>
            <person name="Li L.F."/>
            <person name="Wei W."/>
            <person name="Gao Y.C."/>
            <person name="Liu J.Z."/>
            <person name="Shao H.Z."/>
            <person name="Wang X."/>
            <person name="Wang C.C."/>
            <person name="Yang T.C."/>
            <person name="Huo Q.B."/>
            <person name="Li W."/>
            <person name="Chen H.Y."/>
            <person name="Chen S.E."/>
            <person name="Zhou L.G."/>
            <person name="Ni X.B."/>
            <person name="Tian J.H."/>
            <person name="Sheng Y."/>
            <person name="Liu T."/>
            <person name="Pan Y.S."/>
            <person name="Xia L.Y."/>
            <person name="Li J."/>
            <person name="Zhao F."/>
            <person name="Cao W.C."/>
        </authorList>
    </citation>
    <scope>NUCLEOTIDE SEQUENCE</scope>
    <source>
        <strain evidence="1">Rsan-2018</strain>
    </source>
</reference>
<evidence type="ECO:0000313" key="1">
    <source>
        <dbReference type="EMBL" id="KAH7940087.1"/>
    </source>
</evidence>
<dbReference type="AlphaFoldDB" id="A0A9D4SRC9"/>
<dbReference type="VEuPathDB" id="VectorBase:RSAN_046089"/>
<dbReference type="InterPro" id="IPR000718">
    <property type="entry name" value="Peptidase_M13"/>
</dbReference>
<dbReference type="PANTHER" id="PTHR11733">
    <property type="entry name" value="ZINC METALLOPROTEASE FAMILY M13 NEPRILYSIN-RELATED"/>
    <property type="match status" value="1"/>
</dbReference>
<dbReference type="PROSITE" id="PS51885">
    <property type="entry name" value="NEPRILYSIN"/>
    <property type="match status" value="1"/>
</dbReference>
<dbReference type="InterPro" id="IPR024079">
    <property type="entry name" value="MetalloPept_cat_dom_sf"/>
</dbReference>
<evidence type="ECO:0008006" key="3">
    <source>
        <dbReference type="Google" id="ProtNLM"/>
    </source>
</evidence>
<dbReference type="Proteomes" id="UP000821837">
    <property type="component" value="Chromosome 8"/>
</dbReference>
<keyword evidence="2" id="KW-1185">Reference proteome</keyword>
<dbReference type="GO" id="GO:0005886">
    <property type="term" value="C:plasma membrane"/>
    <property type="evidence" value="ECO:0007669"/>
    <property type="project" value="TreeGrafter"/>
</dbReference>
<sequence>MLGKVLALNPNNVLLDVIGWTVVQMLGWAAHPLLGYVRLGGEVDARQSAPSFCLAATEALLGEAATATLLATHLPAKHRTQVNNFFSSVSKSFSQMMRASTSALSLGHDGDLDATRNVTLRLWPKAASRLQLERSYSSMPAPPSSSSFMDNWFTLAPAAASLAKEAALAGGSPMGPFGFTPFAWRHRYEEGHAAVLLPIWIMFPPIYAPGLPHGVAYGGAGTLYATLLAEGLPTALLDSLDKSGHYSSAALCSHKQEPWLRRAIGIEAAWRALRKVSSVGNGGSGGHLLGLEDFSGAQMFFLAACLQLCDAPLSRRAECNFALRQSDAFASVFSCAEGTRMNPRDKCRAW</sequence>
<dbReference type="EMBL" id="JABSTV010001254">
    <property type="protein sequence ID" value="KAH7940087.1"/>
    <property type="molecule type" value="Genomic_DNA"/>
</dbReference>
<reference evidence="1" key="2">
    <citation type="submission" date="2021-09" db="EMBL/GenBank/DDBJ databases">
        <authorList>
            <person name="Jia N."/>
            <person name="Wang J."/>
            <person name="Shi W."/>
            <person name="Du L."/>
            <person name="Sun Y."/>
            <person name="Zhan W."/>
            <person name="Jiang J."/>
            <person name="Wang Q."/>
            <person name="Zhang B."/>
            <person name="Ji P."/>
            <person name="Sakyi L.B."/>
            <person name="Cui X."/>
            <person name="Yuan T."/>
            <person name="Jiang B."/>
            <person name="Yang W."/>
            <person name="Lam T.T.-Y."/>
            <person name="Chang Q."/>
            <person name="Ding S."/>
            <person name="Wang X."/>
            <person name="Zhu J."/>
            <person name="Ruan X."/>
            <person name="Zhao L."/>
            <person name="Wei J."/>
            <person name="Que T."/>
            <person name="Du C."/>
            <person name="Cheng J."/>
            <person name="Dai P."/>
            <person name="Han X."/>
            <person name="Huang E."/>
            <person name="Gao Y."/>
            <person name="Liu J."/>
            <person name="Shao H."/>
            <person name="Ye R."/>
            <person name="Li L."/>
            <person name="Wei W."/>
            <person name="Wang X."/>
            <person name="Wang C."/>
            <person name="Huo Q."/>
            <person name="Li W."/>
            <person name="Guo W."/>
            <person name="Chen H."/>
            <person name="Chen S."/>
            <person name="Zhou L."/>
            <person name="Zhou L."/>
            <person name="Ni X."/>
            <person name="Tian J."/>
            <person name="Zhou Y."/>
            <person name="Sheng Y."/>
            <person name="Liu T."/>
            <person name="Pan Y."/>
            <person name="Xia L."/>
            <person name="Li J."/>
            <person name="Zhao F."/>
            <person name="Cao W."/>
        </authorList>
    </citation>
    <scope>NUCLEOTIDE SEQUENCE</scope>
    <source>
        <strain evidence="1">Rsan-2018</strain>
        <tissue evidence="1">Larvae</tissue>
    </source>
</reference>
<dbReference type="GO" id="GO:0016485">
    <property type="term" value="P:protein processing"/>
    <property type="evidence" value="ECO:0007669"/>
    <property type="project" value="TreeGrafter"/>
</dbReference>
<organism evidence="1 2">
    <name type="scientific">Rhipicephalus sanguineus</name>
    <name type="common">Brown dog tick</name>
    <name type="synonym">Ixodes sanguineus</name>
    <dbReference type="NCBI Taxonomy" id="34632"/>
    <lineage>
        <taxon>Eukaryota</taxon>
        <taxon>Metazoa</taxon>
        <taxon>Ecdysozoa</taxon>
        <taxon>Arthropoda</taxon>
        <taxon>Chelicerata</taxon>
        <taxon>Arachnida</taxon>
        <taxon>Acari</taxon>
        <taxon>Parasitiformes</taxon>
        <taxon>Ixodida</taxon>
        <taxon>Ixodoidea</taxon>
        <taxon>Ixodidae</taxon>
        <taxon>Rhipicephalinae</taxon>
        <taxon>Rhipicephalus</taxon>
        <taxon>Rhipicephalus</taxon>
    </lineage>
</organism>
<dbReference type="InterPro" id="IPR042089">
    <property type="entry name" value="Peptidase_M13_dom_2"/>
</dbReference>
<name>A0A9D4SRC9_RHISA</name>
<dbReference type="GO" id="GO:0004222">
    <property type="term" value="F:metalloendopeptidase activity"/>
    <property type="evidence" value="ECO:0007669"/>
    <property type="project" value="InterPro"/>
</dbReference>
<protein>
    <recommendedName>
        <fullName evidence="3">Endothelin-converting enzyme</fullName>
    </recommendedName>
</protein>
<dbReference type="PANTHER" id="PTHR11733:SF241">
    <property type="entry name" value="GH26575P-RELATED"/>
    <property type="match status" value="1"/>
</dbReference>
<proteinExistence type="predicted"/>
<evidence type="ECO:0000313" key="2">
    <source>
        <dbReference type="Proteomes" id="UP000821837"/>
    </source>
</evidence>
<dbReference type="SUPFAM" id="SSF55486">
    <property type="entry name" value="Metalloproteases ('zincins'), catalytic domain"/>
    <property type="match status" value="1"/>
</dbReference>
<dbReference type="Gene3D" id="1.10.1380.10">
    <property type="entry name" value="Neutral endopeptidase , domain2"/>
    <property type="match status" value="1"/>
</dbReference>
<gene>
    <name evidence="1" type="ORF">HPB52_021114</name>
</gene>
<comment type="caution">
    <text evidence="1">The sequence shown here is derived from an EMBL/GenBank/DDBJ whole genome shotgun (WGS) entry which is preliminary data.</text>
</comment>
<accession>A0A9D4SRC9</accession>